<proteinExistence type="predicted"/>
<keyword evidence="3" id="KW-1185">Reference proteome</keyword>
<evidence type="ECO:0000256" key="1">
    <source>
        <dbReference type="SAM" id="SignalP"/>
    </source>
</evidence>
<evidence type="ECO:0000313" key="2">
    <source>
        <dbReference type="EMBL" id="KAK3280848.1"/>
    </source>
</evidence>
<name>A0AAE0LD40_9CHLO</name>
<feature type="non-terminal residue" evidence="2">
    <location>
        <position position="1"/>
    </location>
</feature>
<dbReference type="AlphaFoldDB" id="A0AAE0LD40"/>
<gene>
    <name evidence="2" type="ORF">CYMTET_11332</name>
</gene>
<dbReference type="EMBL" id="LGRX02004235">
    <property type="protein sequence ID" value="KAK3280848.1"/>
    <property type="molecule type" value="Genomic_DNA"/>
</dbReference>
<comment type="caution">
    <text evidence="2">The sequence shown here is derived from an EMBL/GenBank/DDBJ whole genome shotgun (WGS) entry which is preliminary data.</text>
</comment>
<sequence>LFLLFPSLVLKARTASQGMGYLLGWVAAAPRLVRYRSCPNFRAHVPASLSDCTFTTTFKPVSTTSEPVFTTTSKPVSHLRARLHHRLRARLHHHLQTRLHHLRARLHHHLRARLQPSLQPRLQLQVKPHPQALPRCPPFVIQEIVLQQMVYTFH</sequence>
<accession>A0AAE0LD40</accession>
<protein>
    <recommendedName>
        <fullName evidence="4">Secreted protein</fullName>
    </recommendedName>
</protein>
<dbReference type="Proteomes" id="UP001190700">
    <property type="component" value="Unassembled WGS sequence"/>
</dbReference>
<feature type="signal peptide" evidence="1">
    <location>
        <begin position="1"/>
        <end position="16"/>
    </location>
</feature>
<feature type="non-terminal residue" evidence="2">
    <location>
        <position position="154"/>
    </location>
</feature>
<evidence type="ECO:0000313" key="3">
    <source>
        <dbReference type="Proteomes" id="UP001190700"/>
    </source>
</evidence>
<keyword evidence="1" id="KW-0732">Signal</keyword>
<reference evidence="2 3" key="1">
    <citation type="journal article" date="2015" name="Genome Biol. Evol.">
        <title>Comparative Genomics of a Bacterivorous Green Alga Reveals Evolutionary Causalities and Consequences of Phago-Mixotrophic Mode of Nutrition.</title>
        <authorList>
            <person name="Burns J.A."/>
            <person name="Paasch A."/>
            <person name="Narechania A."/>
            <person name="Kim E."/>
        </authorList>
    </citation>
    <scope>NUCLEOTIDE SEQUENCE [LARGE SCALE GENOMIC DNA]</scope>
    <source>
        <strain evidence="2 3">PLY_AMNH</strain>
    </source>
</reference>
<evidence type="ECO:0008006" key="4">
    <source>
        <dbReference type="Google" id="ProtNLM"/>
    </source>
</evidence>
<feature type="chain" id="PRO_5042198771" description="Secreted protein" evidence="1">
    <location>
        <begin position="17"/>
        <end position="154"/>
    </location>
</feature>
<organism evidence="2 3">
    <name type="scientific">Cymbomonas tetramitiformis</name>
    <dbReference type="NCBI Taxonomy" id="36881"/>
    <lineage>
        <taxon>Eukaryota</taxon>
        <taxon>Viridiplantae</taxon>
        <taxon>Chlorophyta</taxon>
        <taxon>Pyramimonadophyceae</taxon>
        <taxon>Pyramimonadales</taxon>
        <taxon>Pyramimonadaceae</taxon>
        <taxon>Cymbomonas</taxon>
    </lineage>
</organism>